<dbReference type="PANTHER" id="PTHR20963">
    <property type="entry name" value="MULTIPLE INOSITOL POLYPHOSPHATE PHOSPHATASE-RELATED"/>
    <property type="match status" value="1"/>
</dbReference>
<comment type="caution">
    <text evidence="15">The sequence shown here is derived from an EMBL/GenBank/DDBJ whole genome shotgun (WGS) entry which is preliminary data.</text>
</comment>
<evidence type="ECO:0000256" key="14">
    <source>
        <dbReference type="SAM" id="SignalP"/>
    </source>
</evidence>
<name>A0ABU1UNC9_9ACTN</name>
<evidence type="ECO:0000313" key="16">
    <source>
        <dbReference type="Proteomes" id="UP001257739"/>
    </source>
</evidence>
<protein>
    <recommendedName>
        <fullName evidence="5">Multiple inositol polyphosphate phosphatase 1</fullName>
        <ecNumber evidence="4">3.1.3.62</ecNumber>
        <ecNumber evidence="3">3.1.3.80</ecNumber>
    </recommendedName>
    <alternativeName>
        <fullName evidence="9">2,3-bisphosphoglycerate 3-phosphatase</fullName>
    </alternativeName>
</protein>
<dbReference type="Pfam" id="PF00328">
    <property type="entry name" value="His_Phos_2"/>
    <property type="match status" value="1"/>
</dbReference>
<evidence type="ECO:0000256" key="2">
    <source>
        <dbReference type="ARBA" id="ARBA00008422"/>
    </source>
</evidence>
<keyword evidence="7" id="KW-0378">Hydrolase</keyword>
<dbReference type="EMBL" id="JAVDWH010000001">
    <property type="protein sequence ID" value="MDR7086630.1"/>
    <property type="molecule type" value="Genomic_DNA"/>
</dbReference>
<comment type="similarity">
    <text evidence="2">Belongs to the histidine acid phosphatase family. MINPP1 subfamily.</text>
</comment>
<gene>
    <name evidence="15" type="ORF">J2X11_001469</name>
</gene>
<dbReference type="RefSeq" id="WP_309968837.1">
    <property type="nucleotide sequence ID" value="NZ_JAVDWH010000001.1"/>
</dbReference>
<comment type="catalytic activity">
    <reaction evidence="10">
        <text>1D-myo-inositol 1,2,5,6-tetrakisphosphate + H2O = 1D-myo-inositol 1,2,6-trisphosphate + phosphate</text>
        <dbReference type="Rhea" id="RHEA:77119"/>
        <dbReference type="ChEBI" id="CHEBI:15377"/>
        <dbReference type="ChEBI" id="CHEBI:43474"/>
        <dbReference type="ChEBI" id="CHEBI:195535"/>
        <dbReference type="ChEBI" id="CHEBI:195537"/>
        <dbReference type="EC" id="3.1.3.62"/>
    </reaction>
    <physiologicalReaction direction="left-to-right" evidence="10">
        <dbReference type="Rhea" id="RHEA:77120"/>
    </physiologicalReaction>
</comment>
<dbReference type="InterPro" id="IPR029033">
    <property type="entry name" value="His_PPase_superfam"/>
</dbReference>
<sequence>MSKAFKLSAACAVLAVALAGPAHAIPESPYANQTPYLDPAATPLTPPAGYDMVFIETVGRHGSRSMTSNSAETRALKIWNTAKSKGKLTTIGQSFDDDLADFQEAEGVVRYGRLTTIGKAEWTGIGKRTAENYEPFFSSLAPDQIAYVTSTYTRTRQSATAMSAGIKSVIPGLPTYVPKVEDEAKALLELPVGSTSAGRSAIAKIKNSYDVRLAAKHVLRTMYTKSYVDSLDAPVAAALDIYVIYSTGPGMADDTDVTFNDYVPVADAVVLGYVKDAEKFYEYGPGVAGQTNSYRAAKPLLNDFFARLDARVAGGSTAAVFRHGHGETTVPFAALIRVPGSDQHASASSYYTRSNNPWRGRIAALPAGSTEWVAYKKSGSPTLVTMRFNEVPKKFRASCTPTVPNGYFYTVAELKDCLL</sequence>
<comment type="catalytic activity">
    <reaction evidence="13">
        <text>(2R)-2,3-bisphosphoglycerate + H2O = (2R)-2-phosphoglycerate + phosphate</text>
        <dbReference type="Rhea" id="RHEA:27381"/>
        <dbReference type="ChEBI" id="CHEBI:15377"/>
        <dbReference type="ChEBI" id="CHEBI:43474"/>
        <dbReference type="ChEBI" id="CHEBI:58248"/>
        <dbReference type="ChEBI" id="CHEBI:58289"/>
        <dbReference type="EC" id="3.1.3.80"/>
    </reaction>
    <physiologicalReaction direction="left-to-right" evidence="13">
        <dbReference type="Rhea" id="RHEA:27382"/>
    </physiologicalReaction>
</comment>
<evidence type="ECO:0000256" key="4">
    <source>
        <dbReference type="ARBA" id="ARBA00013040"/>
    </source>
</evidence>
<proteinExistence type="inferred from homology"/>
<feature type="signal peptide" evidence="14">
    <location>
        <begin position="1"/>
        <end position="24"/>
    </location>
</feature>
<accession>A0ABU1UNC9</accession>
<comment type="subcellular location">
    <subcellularLocation>
        <location evidence="1">Membrane</location>
    </subcellularLocation>
</comment>
<dbReference type="Gene3D" id="3.40.50.1240">
    <property type="entry name" value="Phosphoglycerate mutase-like"/>
    <property type="match status" value="1"/>
</dbReference>
<evidence type="ECO:0000256" key="7">
    <source>
        <dbReference type="ARBA" id="ARBA00022801"/>
    </source>
</evidence>
<organism evidence="15 16">
    <name type="scientific">Aeromicrobium panaciterrae</name>
    <dbReference type="NCBI Taxonomy" id="363861"/>
    <lineage>
        <taxon>Bacteria</taxon>
        <taxon>Bacillati</taxon>
        <taxon>Actinomycetota</taxon>
        <taxon>Actinomycetes</taxon>
        <taxon>Propionibacteriales</taxon>
        <taxon>Nocardioidaceae</taxon>
        <taxon>Aeromicrobium</taxon>
    </lineage>
</organism>
<reference evidence="15 16" key="1">
    <citation type="submission" date="2023-07" db="EMBL/GenBank/DDBJ databases">
        <title>Sorghum-associated microbial communities from plants grown in Nebraska, USA.</title>
        <authorList>
            <person name="Schachtman D."/>
        </authorList>
    </citation>
    <scope>NUCLEOTIDE SEQUENCE [LARGE SCALE GENOMIC DNA]</scope>
    <source>
        <strain evidence="15 16">BE248</strain>
    </source>
</reference>
<comment type="catalytic activity">
    <reaction evidence="11">
        <text>1D-myo-inositol 1,2,4,5,6-pentakisphosphate + H2O = 1D-myo-inositol 1,2,5,6-tetrakisphosphate + phosphate</text>
        <dbReference type="Rhea" id="RHEA:77115"/>
        <dbReference type="ChEBI" id="CHEBI:15377"/>
        <dbReference type="ChEBI" id="CHEBI:43474"/>
        <dbReference type="ChEBI" id="CHEBI:57798"/>
        <dbReference type="ChEBI" id="CHEBI:195535"/>
        <dbReference type="EC" id="3.1.3.62"/>
    </reaction>
    <physiologicalReaction direction="left-to-right" evidence="11">
        <dbReference type="Rhea" id="RHEA:77116"/>
    </physiologicalReaction>
</comment>
<evidence type="ECO:0000256" key="12">
    <source>
        <dbReference type="ARBA" id="ARBA00043691"/>
    </source>
</evidence>
<evidence type="ECO:0000256" key="1">
    <source>
        <dbReference type="ARBA" id="ARBA00004370"/>
    </source>
</evidence>
<dbReference type="EC" id="3.1.3.62" evidence="4"/>
<evidence type="ECO:0000256" key="8">
    <source>
        <dbReference type="ARBA" id="ARBA00023136"/>
    </source>
</evidence>
<comment type="catalytic activity">
    <reaction evidence="12">
        <text>1D-myo-inositol hexakisphosphate + H2O = 1D-myo-inositol 1,2,4,5,6-pentakisphosphate + phosphate</text>
        <dbReference type="Rhea" id="RHEA:16989"/>
        <dbReference type="ChEBI" id="CHEBI:15377"/>
        <dbReference type="ChEBI" id="CHEBI:43474"/>
        <dbReference type="ChEBI" id="CHEBI:57798"/>
        <dbReference type="ChEBI" id="CHEBI:58130"/>
        <dbReference type="EC" id="3.1.3.62"/>
    </reaction>
    <physiologicalReaction direction="left-to-right" evidence="12">
        <dbReference type="Rhea" id="RHEA:16990"/>
    </physiologicalReaction>
</comment>
<dbReference type="SUPFAM" id="SSF53254">
    <property type="entry name" value="Phosphoglycerate mutase-like"/>
    <property type="match status" value="1"/>
</dbReference>
<dbReference type="Proteomes" id="UP001257739">
    <property type="component" value="Unassembled WGS sequence"/>
</dbReference>
<dbReference type="EC" id="3.1.3.80" evidence="3"/>
<evidence type="ECO:0000256" key="5">
    <source>
        <dbReference type="ARBA" id="ARBA00018097"/>
    </source>
</evidence>
<evidence type="ECO:0000256" key="10">
    <source>
        <dbReference type="ARBA" id="ARBA00043668"/>
    </source>
</evidence>
<dbReference type="InterPro" id="IPR000560">
    <property type="entry name" value="His_Pase_clade-2"/>
</dbReference>
<evidence type="ECO:0000256" key="6">
    <source>
        <dbReference type="ARBA" id="ARBA00022729"/>
    </source>
</evidence>
<keyword evidence="6 14" id="KW-0732">Signal</keyword>
<evidence type="ECO:0000256" key="13">
    <source>
        <dbReference type="ARBA" id="ARBA00043832"/>
    </source>
</evidence>
<keyword evidence="16" id="KW-1185">Reference proteome</keyword>
<keyword evidence="8" id="KW-0472">Membrane</keyword>
<evidence type="ECO:0000256" key="9">
    <source>
        <dbReference type="ARBA" id="ARBA00031642"/>
    </source>
</evidence>
<evidence type="ECO:0000313" key="15">
    <source>
        <dbReference type="EMBL" id="MDR7086630.1"/>
    </source>
</evidence>
<evidence type="ECO:0000256" key="11">
    <source>
        <dbReference type="ARBA" id="ARBA00043671"/>
    </source>
</evidence>
<dbReference type="PANTHER" id="PTHR20963:SF8">
    <property type="entry name" value="MULTIPLE INOSITOL POLYPHOSPHATE PHOSPHATASE 1"/>
    <property type="match status" value="1"/>
</dbReference>
<feature type="chain" id="PRO_5045252779" description="Multiple inositol polyphosphate phosphatase 1" evidence="14">
    <location>
        <begin position="25"/>
        <end position="419"/>
    </location>
</feature>
<evidence type="ECO:0000256" key="3">
    <source>
        <dbReference type="ARBA" id="ARBA00012976"/>
    </source>
</evidence>